<reference evidence="2" key="1">
    <citation type="submission" date="2018-10" db="EMBL/GenBank/DDBJ databases">
        <title>Hidden diversity of soil giant viruses.</title>
        <authorList>
            <person name="Schulz F."/>
            <person name="Alteio L."/>
            <person name="Goudeau D."/>
            <person name="Ryan E.M."/>
            <person name="Malmstrom R.R."/>
            <person name="Blanchard J."/>
            <person name="Woyke T."/>
        </authorList>
    </citation>
    <scope>NUCLEOTIDE SEQUENCE</scope>
    <source>
        <strain evidence="2">SYV1</strain>
    </source>
</reference>
<feature type="compositionally biased region" description="Low complexity" evidence="1">
    <location>
        <begin position="294"/>
        <end position="311"/>
    </location>
</feature>
<dbReference type="EMBL" id="MK072507">
    <property type="protein sequence ID" value="AYV86431.1"/>
    <property type="molecule type" value="Genomic_DNA"/>
</dbReference>
<feature type="region of interest" description="Disordered" evidence="1">
    <location>
        <begin position="287"/>
        <end position="320"/>
    </location>
</feature>
<proteinExistence type="predicted"/>
<name>A0A3G5AJB8_9VIRU</name>
<organism evidence="2">
    <name type="scientific">Sylvanvirus sp</name>
    <dbReference type="NCBI Taxonomy" id="2487774"/>
    <lineage>
        <taxon>Viruses</taxon>
    </lineage>
</organism>
<sequence>MSAYIPPPEELLPVSYLTPCPLACPPVSTTTLMLVYEDLKLVVPRSLFDHDSHSFVLTRWIQHHPLNDHCDLKLLMHNPKWDIITKKSISLFFSFLILPSDTHMSLLQKEPVSTGAKWIYEVTNSLLSVATLASSSLLHSPTVSNLCDEQLTIYHNSEQSIPCEKIGLFLWWADRLKNIPKFKDMYMKKMFAHCMWTRDFETHPGIQRYFNCLKPETQHQLWLRFHRSVNIALKPPSSSHIKCISSTPYSSHISQTNNQSTVTEMVTDATFPISSMDTQNVNATDINDIKDSKPVNPSNRSSVSSLSSLGSEFGPIRHRPKSKPIVDMIVKLNSPYLDRSKKI</sequence>
<accession>A0A3G5AJB8</accession>
<evidence type="ECO:0000313" key="2">
    <source>
        <dbReference type="EMBL" id="AYV86431.1"/>
    </source>
</evidence>
<protein>
    <submittedName>
        <fullName evidence="2">Uncharacterized protein</fullName>
    </submittedName>
</protein>
<evidence type="ECO:0000256" key="1">
    <source>
        <dbReference type="SAM" id="MobiDB-lite"/>
    </source>
</evidence>
<gene>
    <name evidence="2" type="ORF">Sylvanvirus1_27</name>
</gene>